<comment type="caution">
    <text evidence="2">The sequence shown here is derived from an EMBL/GenBank/DDBJ whole genome shotgun (WGS) entry which is preliminary data.</text>
</comment>
<organism evidence="2 3">
    <name type="scientific">Aquatica leii</name>
    <dbReference type="NCBI Taxonomy" id="1421715"/>
    <lineage>
        <taxon>Eukaryota</taxon>
        <taxon>Metazoa</taxon>
        <taxon>Ecdysozoa</taxon>
        <taxon>Arthropoda</taxon>
        <taxon>Hexapoda</taxon>
        <taxon>Insecta</taxon>
        <taxon>Pterygota</taxon>
        <taxon>Neoptera</taxon>
        <taxon>Endopterygota</taxon>
        <taxon>Coleoptera</taxon>
        <taxon>Polyphaga</taxon>
        <taxon>Elateriformia</taxon>
        <taxon>Elateroidea</taxon>
        <taxon>Lampyridae</taxon>
        <taxon>Luciolinae</taxon>
        <taxon>Aquatica</taxon>
    </lineage>
</organism>
<evidence type="ECO:0000256" key="1">
    <source>
        <dbReference type="SAM" id="MobiDB-lite"/>
    </source>
</evidence>
<proteinExistence type="predicted"/>
<name>A0AAN7SK65_9COLE</name>
<evidence type="ECO:0000313" key="3">
    <source>
        <dbReference type="Proteomes" id="UP001353858"/>
    </source>
</evidence>
<gene>
    <name evidence="2" type="ORF">RN001_002488</name>
</gene>
<dbReference type="AlphaFoldDB" id="A0AAN7SK65"/>
<feature type="compositionally biased region" description="Basic residues" evidence="1">
    <location>
        <begin position="763"/>
        <end position="776"/>
    </location>
</feature>
<protein>
    <submittedName>
        <fullName evidence="2">Uncharacterized protein</fullName>
    </submittedName>
</protein>
<dbReference type="Proteomes" id="UP001353858">
    <property type="component" value="Unassembled WGS sequence"/>
</dbReference>
<dbReference type="EMBL" id="JARPUR010000001">
    <property type="protein sequence ID" value="KAK4886217.1"/>
    <property type="molecule type" value="Genomic_DNA"/>
</dbReference>
<keyword evidence="3" id="KW-1185">Reference proteome</keyword>
<feature type="region of interest" description="Disordered" evidence="1">
    <location>
        <begin position="755"/>
        <end position="819"/>
    </location>
</feature>
<reference evidence="3" key="1">
    <citation type="submission" date="2023-01" db="EMBL/GenBank/DDBJ databases">
        <title>Key to firefly adult light organ development and bioluminescence: homeobox transcription factors regulate luciferase expression and transportation to peroxisome.</title>
        <authorList>
            <person name="Fu X."/>
        </authorList>
    </citation>
    <scope>NUCLEOTIDE SEQUENCE [LARGE SCALE GENOMIC DNA]</scope>
</reference>
<sequence length="921" mass="106203">MDAEADKQDVTEMVSTHPNIETLFAEFHIPEGLKKLLTYSGFDNIYSVSVMKENDKDFKQLETFARKDLSNILEPNEFTEIYGIYTKNINLHKIPSGHKMQLTALIEKCYLMLRRKSTKNQTKRKVCGCVCTCVAETNREISIPKRRRGDESNVLSTLDTRTHTDQKEKIVSHIKKTVLSYIKKVIGQSGDQEDISEHSIPVSVDDSLSYESAFAEENMSCNAYVYMAQPLVDKSSAFCLTVFGSDNKFSCEHVLKRWKYIEEEARKIGIVVEGFSSDADPRCLKAMKFCAFKQNAIGDDTVNAETEEEEYCPYGRSFKLRYDLHKPTYIQDTVHIGTKLKTRFLKYGIVLPIGQKYVSPKHIEVLIDKYPKDQHFLCKSDLQGKDKMNFDAVLKLSANRVTNLLENLPESQATRQFLLIIRYILDAFLDKEIDVLKRVYLIWYTIFFLRLWKQWLACNNFSVTKNFITQSTYACIELNGHGLLLQLEKCKELHESHMFLPWLYSSRPCEKIFRQTRSMTTTYSTIVNYSLTDILRRLNRIKVINDITNDLGDSFCFPRKVNNRLGSGANIVHEIPSTSTIICTLENAKQAARQDATALGMILNEQLYESSFEALTTKLSVATKYDENNSSDVSVADAGEITFGEQEVSDNELYEDSLSHYEDDSSIFANLEDLNIKDYCQKSTDVKTDNQTPYITIKLKNGKTKTIRKSSLCWFFSEKKKGLSSDRILRVRGMNTRYLTKSGITHRIKSQAKLKKNADSKSMKNKNSKIYRKSKNRSLDTDISNDTDSDNTTQSYEINDTSDDDMNIISTSLEDEPDDPTSQYIHKIYPTKEAYYAIFYDAKWYIGRVLALSENQSCTIKFLQEDLDTFVWSKNDDIQEVENKYIYHGPIQLLGNNPFSIKRTDRLIIIKQFKQFRRLHV</sequence>
<evidence type="ECO:0000313" key="2">
    <source>
        <dbReference type="EMBL" id="KAK4886217.1"/>
    </source>
</evidence>
<accession>A0AAN7SK65</accession>